<proteinExistence type="predicted"/>
<name>A0A1X6XAC1_9MICO</name>
<sequence length="122" mass="12776">MERLVGVTFESERGAARTVLNVAGTVTPAVVVREWCRAGEAVHLVGFTRGLADGPCAVWAEHLGVEPDGDPGVEAEALSRLEPDAVLERGVLDADVEAKQIAVLESVVLELRVFGAGDSALS</sequence>
<dbReference type="Proteomes" id="UP000196581">
    <property type="component" value="Unassembled WGS sequence"/>
</dbReference>
<evidence type="ECO:0000313" key="1">
    <source>
        <dbReference type="EMBL" id="SLM96089.1"/>
    </source>
</evidence>
<evidence type="ECO:0000313" key="2">
    <source>
        <dbReference type="Proteomes" id="UP000196581"/>
    </source>
</evidence>
<dbReference type="EMBL" id="FWFF01000007">
    <property type="protein sequence ID" value="SLM96089.1"/>
    <property type="molecule type" value="Genomic_DNA"/>
</dbReference>
<accession>A0A1X6XAC1</accession>
<gene>
    <name evidence="1" type="ORF">FM105_05365</name>
</gene>
<dbReference type="RefSeq" id="WP_087005881.1">
    <property type="nucleotide sequence ID" value="NZ_FWFF01000007.1"/>
</dbReference>
<protein>
    <submittedName>
        <fullName evidence="1">Uncharacterized protein</fullName>
    </submittedName>
</protein>
<dbReference type="AlphaFoldDB" id="A0A1X6XAC1"/>
<organism evidence="1 2">
    <name type="scientific">Brevibacterium yomogidense</name>
    <dbReference type="NCBI Taxonomy" id="946573"/>
    <lineage>
        <taxon>Bacteria</taxon>
        <taxon>Bacillati</taxon>
        <taxon>Actinomycetota</taxon>
        <taxon>Actinomycetes</taxon>
        <taxon>Micrococcales</taxon>
        <taxon>Brevibacteriaceae</taxon>
        <taxon>Brevibacterium</taxon>
    </lineage>
</organism>
<keyword evidence="2" id="KW-1185">Reference proteome</keyword>
<reference evidence="2" key="1">
    <citation type="submission" date="2017-02" db="EMBL/GenBank/DDBJ databases">
        <authorList>
            <person name="Dridi B."/>
        </authorList>
    </citation>
    <scope>NUCLEOTIDE SEQUENCE [LARGE SCALE GENOMIC DNA]</scope>
    <source>
        <strain evidence="2">B Co 03.10</strain>
    </source>
</reference>